<name>A0AAE1HC74_9NEOP</name>
<sequence>MDDSLASNISDLPDVSFQSCISTSTPNKSQRKRPAPRTAGTFKVPAAKKARKGPICGVCDICGKDYVRKKSYLDHMRMHVLTDVNSHYPNQEKIMNEIPAISRATLLSMNEVKSVGVWGGQFNAFVQEMLTLPDNSMWLSYTKDVANRIIPALVTGKFMLPATLLPTVIKCCESYLSSLSERKINLDFLQKINVVYSQDMLETFHCDYVHIFGEEVIRFICKSVIGEKPRKEVTIPIVFDIEDRQVIFYVAGATMRGFLRSGKRYSKNAEWCAIVNCIESRIREGNGVPLCCQADRAWTDELNRKSLFFIGAPGMEFFVALTVVLYNIESDESGKFKDDVLLKDVFEDSVCILLWDELIGNSPTEVVALRFLKGVVKSYTDTYGRGVAYKKLNTHLKKSFAAISLRHGLAPRGGQ</sequence>
<dbReference type="Proteomes" id="UP001219518">
    <property type="component" value="Unassembled WGS sequence"/>
</dbReference>
<keyword evidence="5" id="KW-1185">Reference proteome</keyword>
<evidence type="ECO:0000313" key="4">
    <source>
        <dbReference type="EMBL" id="KAK3918323.1"/>
    </source>
</evidence>
<keyword evidence="1" id="KW-0479">Metal-binding</keyword>
<dbReference type="PROSITE" id="PS50157">
    <property type="entry name" value="ZINC_FINGER_C2H2_2"/>
    <property type="match status" value="1"/>
</dbReference>
<dbReference type="EMBL" id="JAHWGI010000935">
    <property type="protein sequence ID" value="KAK3918323.1"/>
    <property type="molecule type" value="Genomic_DNA"/>
</dbReference>
<dbReference type="GO" id="GO:0008270">
    <property type="term" value="F:zinc ion binding"/>
    <property type="evidence" value="ECO:0007669"/>
    <property type="project" value="UniProtKB-KW"/>
</dbReference>
<feature type="region of interest" description="Disordered" evidence="2">
    <location>
        <begin position="20"/>
        <end position="42"/>
    </location>
</feature>
<comment type="caution">
    <text evidence="4">The sequence shown here is derived from an EMBL/GenBank/DDBJ whole genome shotgun (WGS) entry which is preliminary data.</text>
</comment>
<organism evidence="4 5">
    <name type="scientific">Frankliniella fusca</name>
    <dbReference type="NCBI Taxonomy" id="407009"/>
    <lineage>
        <taxon>Eukaryota</taxon>
        <taxon>Metazoa</taxon>
        <taxon>Ecdysozoa</taxon>
        <taxon>Arthropoda</taxon>
        <taxon>Hexapoda</taxon>
        <taxon>Insecta</taxon>
        <taxon>Pterygota</taxon>
        <taxon>Neoptera</taxon>
        <taxon>Paraneoptera</taxon>
        <taxon>Thysanoptera</taxon>
        <taxon>Terebrantia</taxon>
        <taxon>Thripoidea</taxon>
        <taxon>Thripidae</taxon>
        <taxon>Frankliniella</taxon>
    </lineage>
</organism>
<dbReference type="InterPro" id="IPR013087">
    <property type="entry name" value="Znf_C2H2_type"/>
</dbReference>
<evidence type="ECO:0000259" key="3">
    <source>
        <dbReference type="PROSITE" id="PS50157"/>
    </source>
</evidence>
<evidence type="ECO:0000313" key="5">
    <source>
        <dbReference type="Proteomes" id="UP001219518"/>
    </source>
</evidence>
<protein>
    <submittedName>
        <fullName evidence="4">Transcriptional regulator CRZ1</fullName>
    </submittedName>
</protein>
<evidence type="ECO:0000256" key="1">
    <source>
        <dbReference type="PROSITE-ProRule" id="PRU00042"/>
    </source>
</evidence>
<dbReference type="PROSITE" id="PS00028">
    <property type="entry name" value="ZINC_FINGER_C2H2_1"/>
    <property type="match status" value="1"/>
</dbReference>
<accession>A0AAE1HC74</accession>
<gene>
    <name evidence="4" type="ORF">KUF71_000895</name>
</gene>
<reference evidence="4" key="1">
    <citation type="submission" date="2021-07" db="EMBL/GenBank/DDBJ databases">
        <authorList>
            <person name="Catto M.A."/>
            <person name="Jacobson A."/>
            <person name="Kennedy G."/>
            <person name="Labadie P."/>
            <person name="Hunt B.G."/>
            <person name="Srinivasan R."/>
        </authorList>
    </citation>
    <scope>NUCLEOTIDE SEQUENCE</scope>
    <source>
        <strain evidence="4">PL_HMW_Pooled</strain>
        <tissue evidence="4">Head</tissue>
    </source>
</reference>
<keyword evidence="1" id="KW-0862">Zinc</keyword>
<reference evidence="4" key="2">
    <citation type="journal article" date="2023" name="BMC Genomics">
        <title>Pest status, molecular evolution, and epigenetic factors derived from the genome assembly of Frankliniella fusca, a thysanopteran phytovirus vector.</title>
        <authorList>
            <person name="Catto M.A."/>
            <person name="Labadie P.E."/>
            <person name="Jacobson A.L."/>
            <person name="Kennedy G.G."/>
            <person name="Srinivasan R."/>
            <person name="Hunt B.G."/>
        </authorList>
    </citation>
    <scope>NUCLEOTIDE SEQUENCE</scope>
    <source>
        <strain evidence="4">PL_HMW_Pooled</strain>
    </source>
</reference>
<keyword evidence="1" id="KW-0863">Zinc-finger</keyword>
<dbReference type="AlphaFoldDB" id="A0AAE1HC74"/>
<proteinExistence type="predicted"/>
<feature type="domain" description="C2H2-type" evidence="3">
    <location>
        <begin position="57"/>
        <end position="79"/>
    </location>
</feature>
<evidence type="ECO:0000256" key="2">
    <source>
        <dbReference type="SAM" id="MobiDB-lite"/>
    </source>
</evidence>